<comment type="caution">
    <text evidence="1">The sequence shown here is derived from an EMBL/GenBank/DDBJ whole genome shotgun (WGS) entry which is preliminary data.</text>
</comment>
<evidence type="ECO:0000313" key="2">
    <source>
        <dbReference type="Proteomes" id="UP001474181"/>
    </source>
</evidence>
<gene>
    <name evidence="1" type="ORF">ABT404_03975</name>
</gene>
<dbReference type="EMBL" id="JBEPEK010000016">
    <property type="protein sequence ID" value="MER7178640.1"/>
    <property type="molecule type" value="Genomic_DNA"/>
</dbReference>
<keyword evidence="2" id="KW-1185">Reference proteome</keyword>
<dbReference type="RefSeq" id="WP_350777171.1">
    <property type="nucleotide sequence ID" value="NZ_JBEPEK010000016.1"/>
</dbReference>
<accession>A0ABV1WP73</accession>
<evidence type="ECO:0000313" key="1">
    <source>
        <dbReference type="EMBL" id="MER7178640.1"/>
    </source>
</evidence>
<protein>
    <submittedName>
        <fullName evidence="1">Uncharacterized protein</fullName>
    </submittedName>
</protein>
<reference evidence="1 2" key="1">
    <citation type="submission" date="2024-06" db="EMBL/GenBank/DDBJ databases">
        <title>The Natural Products Discovery Center: Release of the First 8490 Sequenced Strains for Exploring Actinobacteria Biosynthetic Diversity.</title>
        <authorList>
            <person name="Kalkreuter E."/>
            <person name="Kautsar S.A."/>
            <person name="Yang D."/>
            <person name="Bader C.D."/>
            <person name="Teijaro C.N."/>
            <person name="Fluegel L."/>
            <person name="Davis C.M."/>
            <person name="Simpson J.R."/>
            <person name="Lauterbach L."/>
            <person name="Steele A.D."/>
            <person name="Gui C."/>
            <person name="Meng S."/>
            <person name="Li G."/>
            <person name="Viehrig K."/>
            <person name="Ye F."/>
            <person name="Su P."/>
            <person name="Kiefer A.F."/>
            <person name="Nichols A."/>
            <person name="Cepeda A.J."/>
            <person name="Yan W."/>
            <person name="Fan B."/>
            <person name="Jiang Y."/>
            <person name="Adhikari A."/>
            <person name="Zheng C.-J."/>
            <person name="Schuster L."/>
            <person name="Cowan T.M."/>
            <person name="Smanski M.J."/>
            <person name="Chevrette M.G."/>
            <person name="De Carvalho L.P.S."/>
            <person name="Shen B."/>
        </authorList>
    </citation>
    <scope>NUCLEOTIDE SEQUENCE [LARGE SCALE GENOMIC DNA]</scope>
    <source>
        <strain evidence="1 2">NPDC000234</strain>
    </source>
</reference>
<sequence length="44" mass="4877">MMRTSIDSARRLAEGHDPAGVVAESSVEIFNRFISDEDNKARVV</sequence>
<dbReference type="Proteomes" id="UP001474181">
    <property type="component" value="Unassembled WGS sequence"/>
</dbReference>
<organism evidence="1 2">
    <name type="scientific">Streptomyces hyaluromycini</name>
    <dbReference type="NCBI Taxonomy" id="1377993"/>
    <lineage>
        <taxon>Bacteria</taxon>
        <taxon>Bacillati</taxon>
        <taxon>Actinomycetota</taxon>
        <taxon>Actinomycetes</taxon>
        <taxon>Kitasatosporales</taxon>
        <taxon>Streptomycetaceae</taxon>
        <taxon>Streptomyces</taxon>
    </lineage>
</organism>
<name>A0ABV1WP73_9ACTN</name>
<proteinExistence type="predicted"/>